<proteinExistence type="predicted"/>
<dbReference type="Gene3D" id="2.10.260.10">
    <property type="match status" value="1"/>
</dbReference>
<dbReference type="SUPFAM" id="SSF89447">
    <property type="entry name" value="AbrB/MazE/MraZ-like"/>
    <property type="match status" value="1"/>
</dbReference>
<protein>
    <recommendedName>
        <fullName evidence="1">SpoVT-AbrB domain-containing protein</fullName>
    </recommendedName>
</protein>
<dbReference type="AlphaFoldDB" id="A0A0F9NA13"/>
<gene>
    <name evidence="2" type="ORF">LCGC14_1287450</name>
</gene>
<dbReference type="InterPro" id="IPR036390">
    <property type="entry name" value="WH_DNA-bd_sf"/>
</dbReference>
<name>A0A0F9NA13_9ZZZZ</name>
<sequence length="170" mass="19368">MTHNSLPMIIQLLKDNIDKWYTYQDIAEILDINVTNINKLVSVLVKNEIIEKQNTRPVKVKFNVNYRKGAYIFSFDEDGDPVDGYDDSQLDSECCQVEALVTVDKKGQIQLPKDLRIKENINEGDKFALVNVKGKGDSCCLILMNSRMFEPLVKDALEPVMKIIIKDGND</sequence>
<organism evidence="2">
    <name type="scientific">marine sediment metagenome</name>
    <dbReference type="NCBI Taxonomy" id="412755"/>
    <lineage>
        <taxon>unclassified sequences</taxon>
        <taxon>metagenomes</taxon>
        <taxon>ecological metagenomes</taxon>
    </lineage>
</organism>
<dbReference type="Pfam" id="PF04014">
    <property type="entry name" value="MazE_antitoxin"/>
    <property type="match status" value="1"/>
</dbReference>
<dbReference type="InterPro" id="IPR007159">
    <property type="entry name" value="SpoVT-AbrB_dom"/>
</dbReference>
<evidence type="ECO:0000259" key="1">
    <source>
        <dbReference type="SMART" id="SM00966"/>
    </source>
</evidence>
<reference evidence="2" key="1">
    <citation type="journal article" date="2015" name="Nature">
        <title>Complex archaea that bridge the gap between prokaryotes and eukaryotes.</title>
        <authorList>
            <person name="Spang A."/>
            <person name="Saw J.H."/>
            <person name="Jorgensen S.L."/>
            <person name="Zaremba-Niedzwiedzka K."/>
            <person name="Martijn J."/>
            <person name="Lind A.E."/>
            <person name="van Eijk R."/>
            <person name="Schleper C."/>
            <person name="Guy L."/>
            <person name="Ettema T.J."/>
        </authorList>
    </citation>
    <scope>NUCLEOTIDE SEQUENCE</scope>
</reference>
<dbReference type="SMART" id="SM00966">
    <property type="entry name" value="SpoVT_AbrB"/>
    <property type="match status" value="1"/>
</dbReference>
<dbReference type="GO" id="GO:0003677">
    <property type="term" value="F:DNA binding"/>
    <property type="evidence" value="ECO:0007669"/>
    <property type="project" value="InterPro"/>
</dbReference>
<dbReference type="EMBL" id="LAZR01007385">
    <property type="protein sequence ID" value="KKM85595.1"/>
    <property type="molecule type" value="Genomic_DNA"/>
</dbReference>
<dbReference type="SUPFAM" id="SSF46785">
    <property type="entry name" value="Winged helix' DNA-binding domain"/>
    <property type="match status" value="1"/>
</dbReference>
<feature type="domain" description="SpoVT-AbrB" evidence="1">
    <location>
        <begin position="101"/>
        <end position="151"/>
    </location>
</feature>
<evidence type="ECO:0000313" key="2">
    <source>
        <dbReference type="EMBL" id="KKM85595.1"/>
    </source>
</evidence>
<dbReference type="InterPro" id="IPR037914">
    <property type="entry name" value="SpoVT-AbrB_sf"/>
</dbReference>
<comment type="caution">
    <text evidence="2">The sequence shown here is derived from an EMBL/GenBank/DDBJ whole genome shotgun (WGS) entry which is preliminary data.</text>
</comment>
<dbReference type="NCBIfam" id="TIGR01439">
    <property type="entry name" value="lp_hng_hel_AbrB"/>
    <property type="match status" value="1"/>
</dbReference>
<accession>A0A0F9NA13</accession>
<dbReference type="NCBIfam" id="NF040962">
    <property type="entry name" value="near_HgcAB"/>
    <property type="match status" value="1"/>
</dbReference>